<dbReference type="FunFam" id="2.10.110.10:FF:000011">
    <property type="entry name" value="Lim and senescent cell antigen-like-containing"/>
    <property type="match status" value="1"/>
</dbReference>
<dbReference type="Pfam" id="PF00412">
    <property type="entry name" value="LIM"/>
    <property type="match status" value="5"/>
</dbReference>
<name>A0A7M7RGR0_STRPU</name>
<evidence type="ECO:0000256" key="7">
    <source>
        <dbReference type="PIRNR" id="PIRNR038003"/>
    </source>
</evidence>
<dbReference type="OMA" id="RYVCHKC"/>
<accession>A0A7M7RGR0</accession>
<sequence length="335" mass="39198">MTKTTDMSLLNSVCVRCHTGFRQDERIVNSHGEVWHEQCFVCAQCFRPFPEGVFFEFEGRKYCEHDFHVLFAPCCGKCNEFVIGRVIKALNNSWHPQCFLCELCNCELADTGFVKNRGRALCHPCHLKEKAASSGKHICYRCHGVVEEDMLIKYKQEPYHAYHFNCTHCSEELNGTARELRGELYCLPCHDKMGIPICKACHRPIEERIVTALGKHWHVEHFVCARCEKPFLGHKHYEKNGKAYCETHYNQLFGNMCFFCNKAITSEMMCTMSKTWCDEHFFCMCCDSLLTTKSKFIEFDLKPVCKRCYDRFPNELKRRQKKTEMASKKYGKNEK</sequence>
<dbReference type="InterPro" id="IPR001781">
    <property type="entry name" value="Znf_LIM"/>
</dbReference>
<dbReference type="GO" id="GO:0005925">
    <property type="term" value="C:focal adhesion"/>
    <property type="evidence" value="ECO:0000318"/>
    <property type="project" value="GO_Central"/>
</dbReference>
<dbReference type="PROSITE" id="PS50023">
    <property type="entry name" value="LIM_DOMAIN_2"/>
    <property type="match status" value="3"/>
</dbReference>
<dbReference type="PIRSF" id="PIRSF038003">
    <property type="entry name" value="PINCH"/>
    <property type="match status" value="1"/>
</dbReference>
<feature type="domain" description="LIM zinc-binding" evidence="9">
    <location>
        <begin position="196"/>
        <end position="255"/>
    </location>
</feature>
<dbReference type="AlphaFoldDB" id="A0A7M7RGR0"/>
<keyword evidence="2 8" id="KW-0479">Metal-binding</keyword>
<dbReference type="InterPro" id="IPR017351">
    <property type="entry name" value="PINCH-1-4-like"/>
</dbReference>
<reference evidence="11" key="1">
    <citation type="submission" date="2015-02" db="EMBL/GenBank/DDBJ databases">
        <title>Genome sequencing for Strongylocentrotus purpuratus.</title>
        <authorList>
            <person name="Murali S."/>
            <person name="Liu Y."/>
            <person name="Vee V."/>
            <person name="English A."/>
            <person name="Wang M."/>
            <person name="Skinner E."/>
            <person name="Han Y."/>
            <person name="Muzny D.M."/>
            <person name="Worley K.C."/>
            <person name="Gibbs R.A."/>
        </authorList>
    </citation>
    <scope>NUCLEOTIDE SEQUENCE</scope>
</reference>
<keyword evidence="5" id="KW-0965">Cell junction</keyword>
<dbReference type="EnsemblMetazoa" id="XM_787917">
    <property type="protein sequence ID" value="XP_793010"/>
    <property type="gene ID" value="LOC588224"/>
</dbReference>
<keyword evidence="4 8" id="KW-0862">Zinc</keyword>
<dbReference type="PROSITE" id="PS00478">
    <property type="entry name" value="LIM_DOMAIN_1"/>
    <property type="match status" value="3"/>
</dbReference>
<evidence type="ECO:0000256" key="5">
    <source>
        <dbReference type="ARBA" id="ARBA00022949"/>
    </source>
</evidence>
<dbReference type="GeneID" id="588224"/>
<dbReference type="Proteomes" id="UP000007110">
    <property type="component" value="Unassembled WGS sequence"/>
</dbReference>
<reference evidence="10" key="2">
    <citation type="submission" date="2021-01" db="UniProtKB">
        <authorList>
            <consortium name="EnsemblMetazoa"/>
        </authorList>
    </citation>
    <scope>IDENTIFICATION</scope>
</reference>
<evidence type="ECO:0000256" key="8">
    <source>
        <dbReference type="PROSITE-ProRule" id="PRU00125"/>
    </source>
</evidence>
<dbReference type="GO" id="GO:0045216">
    <property type="term" value="P:cell-cell junction organization"/>
    <property type="evidence" value="ECO:0000318"/>
    <property type="project" value="GO_Central"/>
</dbReference>
<keyword evidence="11" id="KW-1185">Reference proteome</keyword>
<dbReference type="SUPFAM" id="SSF57716">
    <property type="entry name" value="Glucocorticoid receptor-like (DNA-binding domain)"/>
    <property type="match status" value="6"/>
</dbReference>
<dbReference type="CDD" id="cd09331">
    <property type="entry name" value="LIM1_PINCH"/>
    <property type="match status" value="1"/>
</dbReference>
<dbReference type="RefSeq" id="XP_793010.1">
    <property type="nucleotide sequence ID" value="XM_787917.5"/>
</dbReference>
<dbReference type="PANTHER" id="PTHR24210">
    <property type="entry name" value="LIM DOMAIN-CONTAINING PROTEIN"/>
    <property type="match status" value="1"/>
</dbReference>
<dbReference type="FunFam" id="2.10.110.10:FF:000021">
    <property type="entry name" value="Lim and senescent cell antigen-like-containing"/>
    <property type="match status" value="1"/>
</dbReference>
<evidence type="ECO:0000256" key="6">
    <source>
        <dbReference type="ARBA" id="ARBA00023038"/>
    </source>
</evidence>
<keyword evidence="6 7" id="KW-0440">LIM domain</keyword>
<dbReference type="CDD" id="cd09333">
    <property type="entry name" value="LIM3_PINCH"/>
    <property type="match status" value="1"/>
</dbReference>
<evidence type="ECO:0000313" key="11">
    <source>
        <dbReference type="Proteomes" id="UP000007110"/>
    </source>
</evidence>
<comment type="subcellular location">
    <subcellularLocation>
        <location evidence="1">Cell junction</location>
    </subcellularLocation>
</comment>
<evidence type="ECO:0000256" key="1">
    <source>
        <dbReference type="ARBA" id="ARBA00004282"/>
    </source>
</evidence>
<evidence type="ECO:0000256" key="4">
    <source>
        <dbReference type="ARBA" id="ARBA00022833"/>
    </source>
</evidence>
<dbReference type="InterPro" id="IPR047944">
    <property type="entry name" value="LIMS1/2-like_LIM1"/>
</dbReference>
<dbReference type="CDD" id="cd09334">
    <property type="entry name" value="LIM4_PINCH"/>
    <property type="match status" value="1"/>
</dbReference>
<dbReference type="KEGG" id="spu:588224"/>
<dbReference type="Gene3D" id="2.10.110.10">
    <property type="entry name" value="Cysteine Rich Protein"/>
    <property type="match status" value="5"/>
</dbReference>
<organism evidence="10 11">
    <name type="scientific">Strongylocentrotus purpuratus</name>
    <name type="common">Purple sea urchin</name>
    <dbReference type="NCBI Taxonomy" id="7668"/>
    <lineage>
        <taxon>Eukaryota</taxon>
        <taxon>Metazoa</taxon>
        <taxon>Echinodermata</taxon>
        <taxon>Eleutherozoa</taxon>
        <taxon>Echinozoa</taxon>
        <taxon>Echinoidea</taxon>
        <taxon>Euechinoidea</taxon>
        <taxon>Echinacea</taxon>
        <taxon>Camarodonta</taxon>
        <taxon>Echinidea</taxon>
        <taxon>Strongylocentrotidae</taxon>
        <taxon>Strongylocentrotus</taxon>
    </lineage>
</organism>
<dbReference type="GO" id="GO:1900026">
    <property type="term" value="P:positive regulation of substrate adhesion-dependent cell spreading"/>
    <property type="evidence" value="ECO:0000318"/>
    <property type="project" value="GO_Central"/>
</dbReference>
<dbReference type="GO" id="GO:0098609">
    <property type="term" value="P:cell-cell adhesion"/>
    <property type="evidence" value="ECO:0000318"/>
    <property type="project" value="GO_Central"/>
</dbReference>
<dbReference type="InParanoid" id="A0A7M7RGR0"/>
<feature type="domain" description="LIM zinc-binding" evidence="9">
    <location>
        <begin position="75"/>
        <end position="132"/>
    </location>
</feature>
<dbReference type="GO" id="GO:0005911">
    <property type="term" value="C:cell-cell junction"/>
    <property type="evidence" value="ECO:0000318"/>
    <property type="project" value="GO_Central"/>
</dbReference>
<dbReference type="GO" id="GO:0005737">
    <property type="term" value="C:cytoplasm"/>
    <property type="evidence" value="ECO:0000318"/>
    <property type="project" value="GO_Central"/>
</dbReference>
<dbReference type="FunFam" id="2.10.110.10:FF:000017">
    <property type="entry name" value="Lim and senescent cell antigen-like-containing"/>
    <property type="match status" value="1"/>
</dbReference>
<evidence type="ECO:0000256" key="2">
    <source>
        <dbReference type="ARBA" id="ARBA00022723"/>
    </source>
</evidence>
<dbReference type="CDD" id="cd09332">
    <property type="entry name" value="LIM2_PINCH"/>
    <property type="match status" value="1"/>
</dbReference>
<dbReference type="OrthoDB" id="20689at2759"/>
<evidence type="ECO:0000259" key="9">
    <source>
        <dbReference type="PROSITE" id="PS50023"/>
    </source>
</evidence>
<proteinExistence type="predicted"/>
<dbReference type="GO" id="GO:2001046">
    <property type="term" value="P:positive regulation of integrin-mediated signaling pathway"/>
    <property type="evidence" value="ECO:0000318"/>
    <property type="project" value="GO_Central"/>
</dbReference>
<evidence type="ECO:0000256" key="3">
    <source>
        <dbReference type="ARBA" id="ARBA00022737"/>
    </source>
</evidence>
<dbReference type="CDD" id="cd09335">
    <property type="entry name" value="LIM5_PINCH"/>
    <property type="match status" value="1"/>
</dbReference>
<dbReference type="InterPro" id="IPR047946">
    <property type="entry name" value="PINCH-1/2-like"/>
</dbReference>
<feature type="domain" description="LIM zinc-binding" evidence="9">
    <location>
        <begin position="12"/>
        <end position="73"/>
    </location>
</feature>
<dbReference type="SMART" id="SM00132">
    <property type="entry name" value="LIM"/>
    <property type="match status" value="5"/>
</dbReference>
<dbReference type="PANTHER" id="PTHR24210:SF0">
    <property type="entry name" value="LIM DOMAIN-CONTAINING PROTEIN"/>
    <property type="match status" value="1"/>
</dbReference>
<dbReference type="GO" id="GO:0046872">
    <property type="term" value="F:metal ion binding"/>
    <property type="evidence" value="ECO:0007669"/>
    <property type="project" value="UniProtKB-KW"/>
</dbReference>
<protein>
    <recommendedName>
        <fullName evidence="7">LIM domain-containing protein</fullName>
    </recommendedName>
</protein>
<evidence type="ECO:0000313" key="10">
    <source>
        <dbReference type="EnsemblMetazoa" id="XP_793010"/>
    </source>
</evidence>
<keyword evidence="3" id="KW-0677">Repeat</keyword>